<dbReference type="PANTHER" id="PTHR38788">
    <property type="entry name" value="CLR5 DOMAIN-CONTAINING PROTEIN"/>
    <property type="match status" value="1"/>
</dbReference>
<feature type="region of interest" description="Disordered" evidence="1">
    <location>
        <begin position="100"/>
        <end position="139"/>
    </location>
</feature>
<evidence type="ECO:0000313" key="4">
    <source>
        <dbReference type="Proteomes" id="UP000606974"/>
    </source>
</evidence>
<dbReference type="Gene3D" id="1.25.40.10">
    <property type="entry name" value="Tetratricopeptide repeat domain"/>
    <property type="match status" value="1"/>
</dbReference>
<dbReference type="OrthoDB" id="539213at2759"/>
<dbReference type="Proteomes" id="UP000606974">
    <property type="component" value="Unassembled WGS sequence"/>
</dbReference>
<dbReference type="Pfam" id="PF14420">
    <property type="entry name" value="Clr5"/>
    <property type="match status" value="1"/>
</dbReference>
<dbReference type="PANTHER" id="PTHR38788:SF3">
    <property type="entry name" value="CLR5 DOMAIN-CONTAINING PROTEIN"/>
    <property type="match status" value="1"/>
</dbReference>
<protein>
    <recommendedName>
        <fullName evidence="2">Clr5 domain-containing protein</fullName>
    </recommendedName>
</protein>
<dbReference type="InterPro" id="IPR011990">
    <property type="entry name" value="TPR-like_helical_dom_sf"/>
</dbReference>
<reference evidence="3" key="1">
    <citation type="submission" date="2020-02" db="EMBL/GenBank/DDBJ databases">
        <authorList>
            <person name="Palmer J.M."/>
        </authorList>
    </citation>
    <scope>NUCLEOTIDE SEQUENCE</scope>
    <source>
        <strain evidence="3">EPUS1.4</strain>
        <tissue evidence="3">Thallus</tissue>
    </source>
</reference>
<accession>A0A8H7A824</accession>
<name>A0A8H7A824_9EURO</name>
<comment type="caution">
    <text evidence="3">The sequence shown here is derived from an EMBL/GenBank/DDBJ whole genome shotgun (WGS) entry which is preliminary data.</text>
</comment>
<evidence type="ECO:0000256" key="1">
    <source>
        <dbReference type="SAM" id="MobiDB-lite"/>
    </source>
</evidence>
<gene>
    <name evidence="3" type="ORF">GJ744_006422</name>
</gene>
<feature type="domain" description="Clr5" evidence="2">
    <location>
        <begin position="16"/>
        <end position="69"/>
    </location>
</feature>
<keyword evidence="4" id="KW-1185">Reference proteome</keyword>
<dbReference type="AlphaFoldDB" id="A0A8H7A824"/>
<organism evidence="3 4">
    <name type="scientific">Endocarpon pusillum</name>
    <dbReference type="NCBI Taxonomy" id="364733"/>
    <lineage>
        <taxon>Eukaryota</taxon>
        <taxon>Fungi</taxon>
        <taxon>Dikarya</taxon>
        <taxon>Ascomycota</taxon>
        <taxon>Pezizomycotina</taxon>
        <taxon>Eurotiomycetes</taxon>
        <taxon>Chaetothyriomycetidae</taxon>
        <taxon>Verrucariales</taxon>
        <taxon>Verrucariaceae</taxon>
        <taxon>Endocarpon</taxon>
    </lineage>
</organism>
<dbReference type="InterPro" id="IPR025676">
    <property type="entry name" value="Clr5_dom"/>
</dbReference>
<proteinExistence type="predicted"/>
<dbReference type="EMBL" id="JAACFV010000291">
    <property type="protein sequence ID" value="KAF7502231.1"/>
    <property type="molecule type" value="Genomic_DNA"/>
</dbReference>
<sequence>MNASTPASNHLQPRPSPETWIRHKETIIRLYTIQQLPLKDVQRTMTHEHGFVASKRAYQTRFRKWGVSKNLKFEQREEMLRRIRVGEDAFSGENTITNLNRRLRRHKYTQTKQQDGEHQRQGRSRPQPEVETESIGVTTPSSYAVVSNTASSTGVNSLGNEDCVSLGSSTYQALANSQYSSGTSLQAPSLSTDRVSSQMRKNDATIPHSSNTYRNHDILLLSTGSPKSISPQLTANPTTLNLSLFLRCVRGFAEWSFQSTSLSPTETTKLTHPASEPYTLKIFWQTLQNCIYLYKLNDLRHATPLLSHLLSLPPTILPTTPSLNFLQKLLASFCPINFRRNPPVRLKLLTHLHALLSTVLGPQHILTTICHQMLFDNGTRHATETALSCLHSSLVLARDSLAFQTERAIIALLRRDGCLDDAARKARTLLSITGSAPDPDYWRTRAAAQELAHVYMDTGQLNEAKGLCMMCVGRAVSWDGGMIGHKYSDARTLNALENLAKIEEQLGYWGNSATWLWEAAELAKNGIFRGGGLQEEIIVARNGREANIGVAGVGREENFVQGGQPGVEMMHVVDKLVRALRMDGREGDARVAERIYASHIPERVEHEDR</sequence>
<evidence type="ECO:0000313" key="3">
    <source>
        <dbReference type="EMBL" id="KAF7502231.1"/>
    </source>
</evidence>
<evidence type="ECO:0000259" key="2">
    <source>
        <dbReference type="Pfam" id="PF14420"/>
    </source>
</evidence>